<comment type="caution">
    <text evidence="1">The sequence shown here is derived from an EMBL/GenBank/DDBJ whole genome shotgun (WGS) entry which is preliminary data.</text>
</comment>
<organism evidence="1">
    <name type="scientific">marine sediment metagenome</name>
    <dbReference type="NCBI Taxonomy" id="412755"/>
    <lineage>
        <taxon>unclassified sequences</taxon>
        <taxon>metagenomes</taxon>
        <taxon>ecological metagenomes</taxon>
    </lineage>
</organism>
<protein>
    <submittedName>
        <fullName evidence="1">Uncharacterized protein</fullName>
    </submittedName>
</protein>
<sequence length="81" mass="8987">MKNKRLTAMEKMAQGKAITCGVWPYLCGARLTCRGYEELVRTGHKCSLYHGALSLRKGKKYALIGMTPTLKKKLQAEVANA</sequence>
<reference evidence="1" key="1">
    <citation type="journal article" date="2015" name="Nature">
        <title>Complex archaea that bridge the gap between prokaryotes and eukaryotes.</title>
        <authorList>
            <person name="Spang A."/>
            <person name="Saw J.H."/>
            <person name="Jorgensen S.L."/>
            <person name="Zaremba-Niedzwiedzka K."/>
            <person name="Martijn J."/>
            <person name="Lind A.E."/>
            <person name="van Eijk R."/>
            <person name="Schleper C."/>
            <person name="Guy L."/>
            <person name="Ettema T.J."/>
        </authorList>
    </citation>
    <scope>NUCLEOTIDE SEQUENCE</scope>
</reference>
<evidence type="ECO:0000313" key="1">
    <source>
        <dbReference type="EMBL" id="KKN49949.1"/>
    </source>
</evidence>
<proteinExistence type="predicted"/>
<dbReference type="EMBL" id="LAZR01001142">
    <property type="protein sequence ID" value="KKN49949.1"/>
    <property type="molecule type" value="Genomic_DNA"/>
</dbReference>
<gene>
    <name evidence="1" type="ORF">LCGC14_0637500</name>
</gene>
<accession>A0A0F9R5D9</accession>
<name>A0A0F9R5D9_9ZZZZ</name>
<dbReference type="AlphaFoldDB" id="A0A0F9R5D9"/>